<feature type="compositionally biased region" description="Acidic residues" evidence="9">
    <location>
        <begin position="1030"/>
        <end position="1039"/>
    </location>
</feature>
<dbReference type="GO" id="GO:0005737">
    <property type="term" value="C:cytoplasm"/>
    <property type="evidence" value="ECO:0007669"/>
    <property type="project" value="TreeGrafter"/>
</dbReference>
<dbReference type="Gene3D" id="2.60.40.1910">
    <property type="match status" value="1"/>
</dbReference>
<feature type="domain" description="Peptidase M1 membrane alanine aminopeptidase" evidence="11">
    <location>
        <begin position="1117"/>
        <end position="1169"/>
    </location>
</feature>
<dbReference type="GO" id="GO:0008270">
    <property type="term" value="F:zinc ion binding"/>
    <property type="evidence" value="ECO:0007669"/>
    <property type="project" value="InterPro"/>
</dbReference>
<feature type="binding site" evidence="8">
    <location>
        <position position="353"/>
    </location>
    <ligand>
        <name>Zn(2+)</name>
        <dbReference type="ChEBI" id="CHEBI:29105"/>
        <note>catalytic</note>
    </ligand>
</feature>
<evidence type="ECO:0000259" key="11">
    <source>
        <dbReference type="Pfam" id="PF01433"/>
    </source>
</evidence>
<evidence type="ECO:0000256" key="6">
    <source>
        <dbReference type="ARBA" id="ARBA00023049"/>
    </source>
</evidence>
<dbReference type="SUPFAM" id="SSF55486">
    <property type="entry name" value="Metalloproteases ('zincins'), catalytic domain"/>
    <property type="match status" value="2"/>
</dbReference>
<feature type="binding site" evidence="8">
    <location>
        <position position="372"/>
    </location>
    <ligand>
        <name>Zn(2+)</name>
        <dbReference type="ChEBI" id="CHEBI:29105"/>
        <note>catalytic</note>
    </ligand>
</feature>
<dbReference type="Gene3D" id="1.10.390.10">
    <property type="entry name" value="Neutral Protease Domain 2"/>
    <property type="match status" value="2"/>
</dbReference>
<feature type="binding site" evidence="8">
    <location>
        <position position="349"/>
    </location>
    <ligand>
        <name>Zn(2+)</name>
        <dbReference type="ChEBI" id="CHEBI:29105"/>
        <note>catalytic</note>
    </ligand>
</feature>
<dbReference type="InterPro" id="IPR001930">
    <property type="entry name" value="Peptidase_M1"/>
</dbReference>
<evidence type="ECO:0000256" key="3">
    <source>
        <dbReference type="ARBA" id="ARBA00022723"/>
    </source>
</evidence>
<feature type="domain" description="Peptidase M1 membrane alanine aminopeptidase" evidence="11">
    <location>
        <begin position="292"/>
        <end position="376"/>
    </location>
</feature>
<evidence type="ECO:0000256" key="5">
    <source>
        <dbReference type="ARBA" id="ARBA00022833"/>
    </source>
</evidence>
<evidence type="ECO:0000256" key="8">
    <source>
        <dbReference type="PIRSR" id="PIRSR634016-3"/>
    </source>
</evidence>
<sequence>MIPIFFVLLFLFSNFSSRTDAIFPKSSSYDRKIPPIPAEDSPLPRYRLSKDLEPVSYELRVKTYVPGYVEFDESKNFTFDGQVIIRFKVLNKTHKIELFSKNLKLNEAKLSHATEPETLRIKRTVTESDIDKLVYHLNKNMTVLEEYILEISYSGLMPFSIDNTTWKGLYSQNYTDKQGNIYYLASTHNEPFGARLIVPCFDEPQFKAVWNVTIVHPRGTTALSNALEIEEKEIGNGWIETTFDKTPQMSSYLLAMAVINYKCKEKTIKSISGKTIRFRVWITPEWNATEPLENGIKLISYYEKKLGQPYPLPKMDMINVKNLAAGAMENWGLVVYGSFHIQESRVVSHELAHQWFGNLVTTKFWDDIFLNEGFGRRILTKNQYSEHWNSDYKTGIYIGETGRPVKKRFAEHLHDVGKNQKDTILVNHFNSHHTKNDMRIRVVHKLNEDCQTDMRRDAENFWMHQLVTIYPFGMNDKVDGMDGFATDMNCAKKRNFKHYFSNPLPNVKRRTKFTVNNSTSTNKLTEAIQKETPENYEIRDMYQMFRSYKNMETTKLLKEVENTNKDKESLLASKLLAIIKLNRKKHIVTTEKIPIFIKVDFLNSVMEKLGIRNMIHDSKIECMLHLKESNCKVNLVYNLVKNNFLRFSNYNNTLKNLTQNQLVRIMNEECECKNSPEFVDTQYGHIITGNTAVIECPKLRTQIEKGTKHRQDFTLTLSKFRGILYKLGTDLVESIARKSKDRELLKSKTLVTERLISIGESRWFHKIGDQQTVPAANMCHKIDRTTDEKFIVTCVDKAANNFAITCKNNLFTSLPHEDIIDAIMYLTTRTFEAQNGKKEIHCNQYRAFFSHQYHKNYTPYTLYEVKYMVEFLIKNSYVRFADRNFVQIRGVPQGGNASPLLADLMLTAMEIKYLGTCDNLVKRELSVSFRYIDDLFSLNENIKNHTAAIYGNVLELNRTDNQNGTAFLDLDIKLCNGKIEIKTYDKTRDFRFESRTRNSSIAMDSTGTAQDATIVDPTRSSAAHDTVEQPMEEVEDDNEKDTALNASRRTSLVRFARFIEKPALLGIGETGDLAWYYRHLNTVVLEREGSKSIPPRAVHYEPVWPEDFKNTSHILHSLYAYKKGASAIRTIELAMGTKDFYEGIKLYLNRYQFGNADYHDLLNTLSEAKPLNQTSGGPKSVTYCRVLNVELLKEGVSYPPRAVHYEPKNPQFSTLARRNMNLRKIRQTKNSISTAIKIGNADYHDLLNTLSEAKPLNQTSGGPKSIAEFAETWILQPGYPAVTVKRHNATHVELTQKPRSFEGSAPVPKAKWWIPIFYKVDGKARPMEWLFDIGQDEALILNEDLNVLYCLNNDNETFNAVTKRIGDKNWSGIFPWPSLQKLIENSIVAANVNCSSHDSVLELLAEVFKHRLDDLKGHFAETEARRKLDIKRRFTEGNANRDHFKNVKEIDGFGSIRDFLQEDGPNYVS</sequence>
<evidence type="ECO:0000256" key="7">
    <source>
        <dbReference type="PIRSR" id="PIRSR634016-1"/>
    </source>
</evidence>
<evidence type="ECO:0000256" key="1">
    <source>
        <dbReference type="ARBA" id="ARBA00010136"/>
    </source>
</evidence>
<dbReference type="InterPro" id="IPR034016">
    <property type="entry name" value="M1_APN-typ"/>
</dbReference>
<dbReference type="GO" id="GO:0005615">
    <property type="term" value="C:extracellular space"/>
    <property type="evidence" value="ECO:0007669"/>
    <property type="project" value="TreeGrafter"/>
</dbReference>
<dbReference type="Pfam" id="PF17900">
    <property type="entry name" value="Peptidase_M1_N"/>
    <property type="match status" value="1"/>
</dbReference>
<keyword evidence="3 8" id="KW-0479">Metal-binding</keyword>
<keyword evidence="2" id="KW-0645">Protease</keyword>
<gene>
    <name evidence="13" type="ORF">DdX_19390</name>
</gene>
<evidence type="ECO:0000313" key="13">
    <source>
        <dbReference type="EMBL" id="KAI1695788.1"/>
    </source>
</evidence>
<dbReference type="GO" id="GO:0070006">
    <property type="term" value="F:metalloaminopeptidase activity"/>
    <property type="evidence" value="ECO:0007669"/>
    <property type="project" value="TreeGrafter"/>
</dbReference>
<accession>A0AAD4MJR7</accession>
<comment type="cofactor">
    <cofactor evidence="8">
        <name>Zn(2+)</name>
        <dbReference type="ChEBI" id="CHEBI:29105"/>
    </cofactor>
    <text evidence="8">Binds 1 zinc ion per subunit.</text>
</comment>
<comment type="similarity">
    <text evidence="1">Belongs to the peptidase M1 family.</text>
</comment>
<dbReference type="Proteomes" id="UP001201812">
    <property type="component" value="Unassembled WGS sequence"/>
</dbReference>
<keyword evidence="14" id="KW-1185">Reference proteome</keyword>
<dbReference type="InterPro" id="IPR045357">
    <property type="entry name" value="Aminopeptidase_N-like_N"/>
</dbReference>
<proteinExistence type="inferred from homology"/>
<dbReference type="FunFam" id="2.60.40.1730:FF:000013">
    <property type="entry name" value="Aminopeptidase"/>
    <property type="match status" value="1"/>
</dbReference>
<dbReference type="PANTHER" id="PTHR11533:SF301">
    <property type="entry name" value="AMINOPEPTIDASE"/>
    <property type="match status" value="1"/>
</dbReference>
<keyword evidence="5 8" id="KW-0862">Zinc</keyword>
<name>A0AAD4MJR7_9BILA</name>
<reference evidence="13" key="1">
    <citation type="submission" date="2022-01" db="EMBL/GenBank/DDBJ databases">
        <title>Genome Sequence Resource for Two Populations of Ditylenchus destructor, the Migratory Endoparasitic Phytonematode.</title>
        <authorList>
            <person name="Zhang H."/>
            <person name="Lin R."/>
            <person name="Xie B."/>
        </authorList>
    </citation>
    <scope>NUCLEOTIDE SEQUENCE</scope>
    <source>
        <strain evidence="13">BazhouSP</strain>
    </source>
</reference>
<dbReference type="InterPro" id="IPR050344">
    <property type="entry name" value="Peptidase_M1_aminopeptidases"/>
</dbReference>
<dbReference type="GO" id="GO:0016020">
    <property type="term" value="C:membrane"/>
    <property type="evidence" value="ECO:0007669"/>
    <property type="project" value="TreeGrafter"/>
</dbReference>
<comment type="caution">
    <text evidence="13">The sequence shown here is derived from an EMBL/GenBank/DDBJ whole genome shotgun (WGS) entry which is preliminary data.</text>
</comment>
<dbReference type="PRINTS" id="PR00756">
    <property type="entry name" value="ALADIPTASE"/>
</dbReference>
<protein>
    <submittedName>
        <fullName evidence="13">Peptidase family m1 domain-containing protein</fullName>
    </submittedName>
</protein>
<evidence type="ECO:0000259" key="12">
    <source>
        <dbReference type="Pfam" id="PF17900"/>
    </source>
</evidence>
<evidence type="ECO:0000256" key="9">
    <source>
        <dbReference type="SAM" id="MobiDB-lite"/>
    </source>
</evidence>
<keyword evidence="6" id="KW-0482">Metalloprotease</keyword>
<dbReference type="InterPro" id="IPR027268">
    <property type="entry name" value="Peptidase_M4/M1_CTD_sf"/>
</dbReference>
<feature type="region of interest" description="Disordered" evidence="9">
    <location>
        <begin position="1018"/>
        <end position="1042"/>
    </location>
</feature>
<feature type="active site" description="Proton acceptor" evidence="7">
    <location>
        <position position="350"/>
    </location>
</feature>
<organism evidence="13 14">
    <name type="scientific">Ditylenchus destructor</name>
    <dbReference type="NCBI Taxonomy" id="166010"/>
    <lineage>
        <taxon>Eukaryota</taxon>
        <taxon>Metazoa</taxon>
        <taxon>Ecdysozoa</taxon>
        <taxon>Nematoda</taxon>
        <taxon>Chromadorea</taxon>
        <taxon>Rhabditida</taxon>
        <taxon>Tylenchina</taxon>
        <taxon>Tylenchomorpha</taxon>
        <taxon>Sphaerularioidea</taxon>
        <taxon>Anguinidae</taxon>
        <taxon>Anguininae</taxon>
        <taxon>Ditylenchus</taxon>
    </lineage>
</organism>
<feature type="signal peptide" evidence="10">
    <location>
        <begin position="1"/>
        <end position="21"/>
    </location>
</feature>
<dbReference type="PANTHER" id="PTHR11533">
    <property type="entry name" value="PROTEASE M1 ZINC METALLOPROTEASE"/>
    <property type="match status" value="1"/>
</dbReference>
<dbReference type="GO" id="GO:0042277">
    <property type="term" value="F:peptide binding"/>
    <property type="evidence" value="ECO:0007669"/>
    <property type="project" value="TreeGrafter"/>
</dbReference>
<keyword evidence="10" id="KW-0732">Signal</keyword>
<dbReference type="CDD" id="cd09601">
    <property type="entry name" value="M1_APN-Q_like"/>
    <property type="match status" value="1"/>
</dbReference>
<feature type="chain" id="PRO_5042275990" evidence="10">
    <location>
        <begin position="22"/>
        <end position="1469"/>
    </location>
</feature>
<dbReference type="SUPFAM" id="SSF63737">
    <property type="entry name" value="Leukotriene A4 hydrolase N-terminal domain"/>
    <property type="match status" value="1"/>
</dbReference>
<dbReference type="GO" id="GO:0043171">
    <property type="term" value="P:peptide catabolic process"/>
    <property type="evidence" value="ECO:0007669"/>
    <property type="project" value="TreeGrafter"/>
</dbReference>
<dbReference type="Pfam" id="PF01433">
    <property type="entry name" value="Peptidase_M1"/>
    <property type="match status" value="2"/>
</dbReference>
<feature type="domain" description="Aminopeptidase N-like N-terminal" evidence="12">
    <location>
        <begin position="54"/>
        <end position="253"/>
    </location>
</feature>
<keyword evidence="4" id="KW-0378">Hydrolase</keyword>
<evidence type="ECO:0000313" key="14">
    <source>
        <dbReference type="Proteomes" id="UP001201812"/>
    </source>
</evidence>
<dbReference type="InterPro" id="IPR042097">
    <property type="entry name" value="Aminopeptidase_N-like_N_sf"/>
</dbReference>
<evidence type="ECO:0000256" key="10">
    <source>
        <dbReference type="SAM" id="SignalP"/>
    </source>
</evidence>
<dbReference type="GO" id="GO:0006508">
    <property type="term" value="P:proteolysis"/>
    <property type="evidence" value="ECO:0007669"/>
    <property type="project" value="UniProtKB-KW"/>
</dbReference>
<dbReference type="EMBL" id="JAKKPZ010000372">
    <property type="protein sequence ID" value="KAI1695788.1"/>
    <property type="molecule type" value="Genomic_DNA"/>
</dbReference>
<dbReference type="Gene3D" id="2.60.40.1730">
    <property type="entry name" value="tricorn interacting facor f3 domain"/>
    <property type="match status" value="1"/>
</dbReference>
<evidence type="ECO:0000256" key="2">
    <source>
        <dbReference type="ARBA" id="ARBA00022670"/>
    </source>
</evidence>
<evidence type="ECO:0000256" key="4">
    <source>
        <dbReference type="ARBA" id="ARBA00022801"/>
    </source>
</evidence>
<dbReference type="InterPro" id="IPR014782">
    <property type="entry name" value="Peptidase_M1_dom"/>
</dbReference>